<accession>A0A9N7Y9E2</accession>
<keyword evidence="2" id="KW-1185">Reference proteome</keyword>
<dbReference type="Proteomes" id="UP001153269">
    <property type="component" value="Unassembled WGS sequence"/>
</dbReference>
<protein>
    <submittedName>
        <fullName evidence="1">Uncharacterized protein</fullName>
    </submittedName>
</protein>
<dbReference type="EMBL" id="CADEAL010000269">
    <property type="protein sequence ID" value="CAB1417541.1"/>
    <property type="molecule type" value="Genomic_DNA"/>
</dbReference>
<proteinExistence type="predicted"/>
<gene>
    <name evidence="1" type="ORF">PLEPLA_LOCUS5346</name>
</gene>
<reference evidence="1" key="1">
    <citation type="submission" date="2020-03" db="EMBL/GenBank/DDBJ databases">
        <authorList>
            <person name="Weist P."/>
        </authorList>
    </citation>
    <scope>NUCLEOTIDE SEQUENCE</scope>
</reference>
<evidence type="ECO:0000313" key="1">
    <source>
        <dbReference type="EMBL" id="CAB1417541.1"/>
    </source>
</evidence>
<organism evidence="1 2">
    <name type="scientific">Pleuronectes platessa</name>
    <name type="common">European plaice</name>
    <dbReference type="NCBI Taxonomy" id="8262"/>
    <lineage>
        <taxon>Eukaryota</taxon>
        <taxon>Metazoa</taxon>
        <taxon>Chordata</taxon>
        <taxon>Craniata</taxon>
        <taxon>Vertebrata</taxon>
        <taxon>Euteleostomi</taxon>
        <taxon>Actinopterygii</taxon>
        <taxon>Neopterygii</taxon>
        <taxon>Teleostei</taxon>
        <taxon>Neoteleostei</taxon>
        <taxon>Acanthomorphata</taxon>
        <taxon>Carangaria</taxon>
        <taxon>Pleuronectiformes</taxon>
        <taxon>Pleuronectoidei</taxon>
        <taxon>Pleuronectidae</taxon>
        <taxon>Pleuronectes</taxon>
    </lineage>
</organism>
<evidence type="ECO:0000313" key="2">
    <source>
        <dbReference type="Proteomes" id="UP001153269"/>
    </source>
</evidence>
<name>A0A9N7Y9E2_PLEPL</name>
<dbReference type="AlphaFoldDB" id="A0A9N7Y9E2"/>
<comment type="caution">
    <text evidence="1">The sequence shown here is derived from an EMBL/GenBank/DDBJ whole genome shotgun (WGS) entry which is preliminary data.</text>
</comment>
<sequence length="140" mass="15449">MSLTLLAHRLQQDPGVSPLCGDSWCGTGPGWKEASRFFIPPFPQFPGPFRSSKLQPLLRHHTQVPRRKRAKSYDKLGATAWSLQPVPLDYAICLNALGRQESTKKNDAHAFLQGANEVKEGDGTSCSLSIARGVRGDYEQ</sequence>